<keyword evidence="2" id="KW-0472">Membrane</keyword>
<dbReference type="EMBL" id="CP036272">
    <property type="protein sequence ID" value="QDT59420.1"/>
    <property type="molecule type" value="Genomic_DNA"/>
</dbReference>
<gene>
    <name evidence="3" type="primary">smc_6</name>
    <name evidence="3" type="ORF">SV7mr_19270</name>
</gene>
<dbReference type="AlphaFoldDB" id="A0A517STH3"/>
<proteinExistence type="predicted"/>
<name>A0A517STH3_9BACT</name>
<organism evidence="3 4">
    <name type="scientific">Stieleria bergensis</name>
    <dbReference type="NCBI Taxonomy" id="2528025"/>
    <lineage>
        <taxon>Bacteria</taxon>
        <taxon>Pseudomonadati</taxon>
        <taxon>Planctomycetota</taxon>
        <taxon>Planctomycetia</taxon>
        <taxon>Pirellulales</taxon>
        <taxon>Pirellulaceae</taxon>
        <taxon>Stieleria</taxon>
    </lineage>
</organism>
<keyword evidence="2" id="KW-1133">Transmembrane helix</keyword>
<keyword evidence="2" id="KW-0812">Transmembrane</keyword>
<dbReference type="Proteomes" id="UP000315003">
    <property type="component" value="Chromosome"/>
</dbReference>
<evidence type="ECO:0000256" key="1">
    <source>
        <dbReference type="SAM" id="Coils"/>
    </source>
</evidence>
<evidence type="ECO:0000256" key="2">
    <source>
        <dbReference type="SAM" id="Phobius"/>
    </source>
</evidence>
<dbReference type="Gene3D" id="1.10.287.1490">
    <property type="match status" value="1"/>
</dbReference>
<feature type="coiled-coil region" evidence="1">
    <location>
        <begin position="166"/>
        <end position="197"/>
    </location>
</feature>
<sequence>MVLCSERDLWNQKQTCILGDVVVRYLIVLLCAVSIVGCGSRLEVAKKKALEKIDSMLGELDVKREEINQSVTALKKGIDGIRQAKIKAKVKVDQIDRKIQPIEDRMSEIDDTLSKIRDPLASGEAYAAGGKSYSPVELKELATEILSRRKSLETQVKGFQSSKTSLAKVEATLAQKQQRYQKSLSELEATLAEIDAKSLALKAMQDASSSIGDSEATLADNVADLEDKVADLYADVEASLLSEDEKWDEVSAMEQIDSVDSFINATRGTEDKLAEIDAILGAN</sequence>
<keyword evidence="4" id="KW-1185">Reference proteome</keyword>
<evidence type="ECO:0000313" key="4">
    <source>
        <dbReference type="Proteomes" id="UP000315003"/>
    </source>
</evidence>
<reference evidence="3 4" key="1">
    <citation type="submission" date="2019-02" db="EMBL/GenBank/DDBJ databases">
        <title>Deep-cultivation of Planctomycetes and their phenomic and genomic characterization uncovers novel biology.</title>
        <authorList>
            <person name="Wiegand S."/>
            <person name="Jogler M."/>
            <person name="Boedeker C."/>
            <person name="Pinto D."/>
            <person name="Vollmers J."/>
            <person name="Rivas-Marin E."/>
            <person name="Kohn T."/>
            <person name="Peeters S.H."/>
            <person name="Heuer A."/>
            <person name="Rast P."/>
            <person name="Oberbeckmann S."/>
            <person name="Bunk B."/>
            <person name="Jeske O."/>
            <person name="Meyerdierks A."/>
            <person name="Storesund J.E."/>
            <person name="Kallscheuer N."/>
            <person name="Luecker S."/>
            <person name="Lage O.M."/>
            <person name="Pohl T."/>
            <person name="Merkel B.J."/>
            <person name="Hornburger P."/>
            <person name="Mueller R.-W."/>
            <person name="Bruemmer F."/>
            <person name="Labrenz M."/>
            <person name="Spormann A.M."/>
            <person name="Op den Camp H."/>
            <person name="Overmann J."/>
            <person name="Amann R."/>
            <person name="Jetten M.S.M."/>
            <person name="Mascher T."/>
            <person name="Medema M.H."/>
            <person name="Devos D.P."/>
            <person name="Kaster A.-K."/>
            <person name="Ovreas L."/>
            <person name="Rohde M."/>
            <person name="Galperin M.Y."/>
            <person name="Jogler C."/>
        </authorList>
    </citation>
    <scope>NUCLEOTIDE SEQUENCE [LARGE SCALE GENOMIC DNA]</scope>
    <source>
        <strain evidence="3 4">SV_7m_r</strain>
    </source>
</reference>
<protein>
    <submittedName>
        <fullName evidence="3">Chromosome partition protein Smc</fullName>
    </submittedName>
</protein>
<evidence type="ECO:0000313" key="3">
    <source>
        <dbReference type="EMBL" id="QDT59420.1"/>
    </source>
</evidence>
<keyword evidence="1" id="KW-0175">Coiled coil</keyword>
<feature type="transmembrane region" description="Helical" evidence="2">
    <location>
        <begin position="22"/>
        <end position="42"/>
    </location>
</feature>
<accession>A0A517STH3</accession>